<comment type="caution">
    <text evidence="2">The sequence shown here is derived from an EMBL/GenBank/DDBJ whole genome shotgun (WGS) entry which is preliminary data.</text>
</comment>
<accession>A0A7W3UK95</accession>
<feature type="compositionally biased region" description="Basic and acidic residues" evidence="1">
    <location>
        <begin position="113"/>
        <end position="134"/>
    </location>
</feature>
<dbReference type="AlphaFoldDB" id="A0A7W3UK95"/>
<name>A0A7W3UK95_9LACO</name>
<reference evidence="2 3" key="1">
    <citation type="submission" date="2020-07" db="EMBL/GenBank/DDBJ databases">
        <title>Description of Limosilactobacillus balticus sp. nov., Limosilactobacillus agrestis sp. nov., Limosilactobacillus albertensis sp. nov., Limosilactobacillus rudii sp. nov., Limosilactobacillus fastidiosus sp. nov., five novel Limosilactobacillus species isolated from the vertebrate gastrointestinal tract, and proposal of 6 subspecies of Limosilactobacillus reuteri adapted to the gastrointestinal tract of specific vertebrate hosts.</title>
        <authorList>
            <person name="Li F."/>
            <person name="Cheng C."/>
            <person name="Zheng J."/>
            <person name="Quevedo R.M."/>
            <person name="Li J."/>
            <person name="Roos S."/>
            <person name="Gaenzle M.G."/>
            <person name="Walter J."/>
        </authorList>
    </citation>
    <scope>NUCLEOTIDE SEQUENCE [LARGE SCALE GENOMIC DNA]</scope>
    <source>
        <strain evidence="2 3">STM2_1</strain>
    </source>
</reference>
<dbReference type="EMBL" id="JACIVA010000039">
    <property type="protein sequence ID" value="MBB1097056.1"/>
    <property type="molecule type" value="Genomic_DNA"/>
</dbReference>
<protein>
    <submittedName>
        <fullName evidence="2">Uncharacterized protein</fullName>
    </submittedName>
</protein>
<organism evidence="2 3">
    <name type="scientific">Limosilactobacillus rudii</name>
    <dbReference type="NCBI Taxonomy" id="2759755"/>
    <lineage>
        <taxon>Bacteria</taxon>
        <taxon>Bacillati</taxon>
        <taxon>Bacillota</taxon>
        <taxon>Bacilli</taxon>
        <taxon>Lactobacillales</taxon>
        <taxon>Lactobacillaceae</taxon>
        <taxon>Limosilactobacillus</taxon>
    </lineage>
</organism>
<sequence>MAKTVTLKAADTLGKDYTIMDSMTNIKKINAGIKAIYKRINEVDDKNENPLFADYNEAITDEVVKQVAKLLGLNKEDSKKLEEMSYGDLFTFYSNAVEKFTGMVTPSVRKMQKRQEQVMDALGKEDDPKQSSEN</sequence>
<proteinExistence type="predicted"/>
<evidence type="ECO:0000313" key="3">
    <source>
        <dbReference type="Proteomes" id="UP000517106"/>
    </source>
</evidence>
<evidence type="ECO:0000256" key="1">
    <source>
        <dbReference type="SAM" id="MobiDB-lite"/>
    </source>
</evidence>
<keyword evidence="3" id="KW-1185">Reference proteome</keyword>
<feature type="region of interest" description="Disordered" evidence="1">
    <location>
        <begin position="111"/>
        <end position="134"/>
    </location>
</feature>
<evidence type="ECO:0000313" key="2">
    <source>
        <dbReference type="EMBL" id="MBB1097056.1"/>
    </source>
</evidence>
<dbReference type="RefSeq" id="WP_182595800.1">
    <property type="nucleotide sequence ID" value="NZ_JACIVA010000039.1"/>
</dbReference>
<dbReference type="Proteomes" id="UP000517106">
    <property type="component" value="Unassembled WGS sequence"/>
</dbReference>
<gene>
    <name evidence="2" type="ORF">H5S09_03700</name>
</gene>